<evidence type="ECO:0000313" key="2">
    <source>
        <dbReference type="EMBL" id="GHD25086.1"/>
    </source>
</evidence>
<evidence type="ECO:0000313" key="3">
    <source>
        <dbReference type="Proteomes" id="UP000654947"/>
    </source>
</evidence>
<feature type="region of interest" description="Disordered" evidence="1">
    <location>
        <begin position="1"/>
        <end position="64"/>
    </location>
</feature>
<feature type="compositionally biased region" description="Basic residues" evidence="1">
    <location>
        <begin position="50"/>
        <end position="64"/>
    </location>
</feature>
<dbReference type="EMBL" id="BMXL01000009">
    <property type="protein sequence ID" value="GHD25086.1"/>
    <property type="molecule type" value="Genomic_DNA"/>
</dbReference>
<protein>
    <submittedName>
        <fullName evidence="2">Uncharacterized protein</fullName>
    </submittedName>
</protein>
<evidence type="ECO:0000256" key="1">
    <source>
        <dbReference type="SAM" id="MobiDB-lite"/>
    </source>
</evidence>
<accession>A0A918XBK3</accession>
<comment type="caution">
    <text evidence="2">The sequence shown here is derived from an EMBL/GenBank/DDBJ whole genome shotgun (WGS) entry which is preliminary data.</text>
</comment>
<organism evidence="2 3">
    <name type="scientific">Nocardiopsis kunsanensis</name>
    <dbReference type="NCBI Taxonomy" id="141693"/>
    <lineage>
        <taxon>Bacteria</taxon>
        <taxon>Bacillati</taxon>
        <taxon>Actinomycetota</taxon>
        <taxon>Actinomycetes</taxon>
        <taxon>Streptosporangiales</taxon>
        <taxon>Nocardiopsidaceae</taxon>
        <taxon>Nocardiopsis</taxon>
    </lineage>
</organism>
<name>A0A918XBK3_9ACTN</name>
<proteinExistence type="predicted"/>
<gene>
    <name evidence="2" type="ORF">GCM10007147_21960</name>
</gene>
<sequence>MFGGGRGPGPSSRAHASTFGRNAAPQGMEVPTVPVAPRHYKEAHYLSQNKKYKRAQKSSRSHNA</sequence>
<dbReference type="AlphaFoldDB" id="A0A918XBK3"/>
<dbReference type="Proteomes" id="UP000654947">
    <property type="component" value="Unassembled WGS sequence"/>
</dbReference>
<reference evidence="2 3" key="1">
    <citation type="journal article" date="2014" name="Int. J. Syst. Evol. Microbiol.">
        <title>Complete genome sequence of Corynebacterium casei LMG S-19264T (=DSM 44701T), isolated from a smear-ripened cheese.</title>
        <authorList>
            <consortium name="US DOE Joint Genome Institute (JGI-PGF)"/>
            <person name="Walter F."/>
            <person name="Albersmeier A."/>
            <person name="Kalinowski J."/>
            <person name="Ruckert C."/>
        </authorList>
    </citation>
    <scope>NUCLEOTIDE SEQUENCE [LARGE SCALE GENOMIC DNA]</scope>
    <source>
        <strain evidence="2 3">KCTC 19473</strain>
    </source>
</reference>
<keyword evidence="3" id="KW-1185">Reference proteome</keyword>